<keyword evidence="5" id="KW-0862">Zinc</keyword>
<feature type="compositionally biased region" description="Low complexity" evidence="10">
    <location>
        <begin position="232"/>
        <end position="247"/>
    </location>
</feature>
<dbReference type="InterPro" id="IPR013087">
    <property type="entry name" value="Znf_C2H2_type"/>
</dbReference>
<comment type="subcellular location">
    <subcellularLocation>
        <location evidence="1">Nucleus</location>
    </subcellularLocation>
</comment>
<feature type="compositionally biased region" description="Low complexity" evidence="10">
    <location>
        <begin position="856"/>
        <end position="879"/>
    </location>
</feature>
<reference evidence="12" key="1">
    <citation type="journal article" date="2020" name="Fungal Divers.">
        <title>Resolving the Mortierellaceae phylogeny through synthesis of multi-gene phylogenetics and phylogenomics.</title>
        <authorList>
            <person name="Vandepol N."/>
            <person name="Liber J."/>
            <person name="Desiro A."/>
            <person name="Na H."/>
            <person name="Kennedy M."/>
            <person name="Barry K."/>
            <person name="Grigoriev I.V."/>
            <person name="Miller A.N."/>
            <person name="O'Donnell K."/>
            <person name="Stajich J.E."/>
            <person name="Bonito G."/>
        </authorList>
    </citation>
    <scope>NUCLEOTIDE SEQUENCE</scope>
    <source>
        <strain evidence="12">NRRL 2591</strain>
    </source>
</reference>
<feature type="compositionally biased region" description="Polar residues" evidence="10">
    <location>
        <begin position="778"/>
        <end position="808"/>
    </location>
</feature>
<accession>A0A9P6FBT9</accession>
<keyword evidence="7" id="KW-0804">Transcription</keyword>
<feature type="compositionally biased region" description="Polar residues" evidence="10">
    <location>
        <begin position="366"/>
        <end position="380"/>
    </location>
</feature>
<keyword evidence="2" id="KW-0479">Metal-binding</keyword>
<dbReference type="GO" id="GO:0008270">
    <property type="term" value="F:zinc ion binding"/>
    <property type="evidence" value="ECO:0007669"/>
    <property type="project" value="UniProtKB-KW"/>
</dbReference>
<feature type="region of interest" description="Disordered" evidence="10">
    <location>
        <begin position="544"/>
        <end position="986"/>
    </location>
</feature>
<feature type="domain" description="C2H2-type" evidence="11">
    <location>
        <begin position="288"/>
        <end position="317"/>
    </location>
</feature>
<dbReference type="SMART" id="SM00355">
    <property type="entry name" value="ZnF_C2H2"/>
    <property type="match status" value="4"/>
</dbReference>
<feature type="compositionally biased region" description="Polar residues" evidence="10">
    <location>
        <begin position="143"/>
        <end position="152"/>
    </location>
</feature>
<dbReference type="PANTHER" id="PTHR47427:SF1">
    <property type="entry name" value="PROTEIN STE12"/>
    <property type="match status" value="1"/>
</dbReference>
<dbReference type="InterPro" id="IPR052127">
    <property type="entry name" value="STE12_transcription_factor"/>
</dbReference>
<feature type="compositionally biased region" description="Polar residues" evidence="10">
    <location>
        <begin position="428"/>
        <end position="448"/>
    </location>
</feature>
<feature type="compositionally biased region" description="Low complexity" evidence="10">
    <location>
        <begin position="449"/>
        <end position="460"/>
    </location>
</feature>
<feature type="compositionally biased region" description="Low complexity" evidence="10">
    <location>
        <begin position="761"/>
        <end position="772"/>
    </location>
</feature>
<dbReference type="SUPFAM" id="SSF57667">
    <property type="entry name" value="beta-beta-alpha zinc fingers"/>
    <property type="match status" value="3"/>
</dbReference>
<feature type="domain" description="C2H2-type" evidence="11">
    <location>
        <begin position="1019"/>
        <end position="1048"/>
    </location>
</feature>
<keyword evidence="8" id="KW-0539">Nucleus</keyword>
<dbReference type="Proteomes" id="UP000723463">
    <property type="component" value="Unassembled WGS sequence"/>
</dbReference>
<feature type="compositionally biased region" description="Polar residues" evidence="10">
    <location>
        <begin position="544"/>
        <end position="555"/>
    </location>
</feature>
<dbReference type="GO" id="GO:1990527">
    <property type="term" value="C:Tec1p-Ste12p-Dig1p complex"/>
    <property type="evidence" value="ECO:0007669"/>
    <property type="project" value="TreeGrafter"/>
</dbReference>
<feature type="compositionally biased region" description="Polar residues" evidence="10">
    <location>
        <begin position="717"/>
        <end position="732"/>
    </location>
</feature>
<proteinExistence type="predicted"/>
<feature type="compositionally biased region" description="Low complexity" evidence="10">
    <location>
        <begin position="13"/>
        <end position="27"/>
    </location>
</feature>
<dbReference type="AlphaFoldDB" id="A0A9P6FBT9"/>
<feature type="region of interest" description="Disordered" evidence="10">
    <location>
        <begin position="363"/>
        <end position="530"/>
    </location>
</feature>
<feature type="compositionally biased region" description="Low complexity" evidence="10">
    <location>
        <begin position="403"/>
        <end position="414"/>
    </location>
</feature>
<evidence type="ECO:0000256" key="8">
    <source>
        <dbReference type="ARBA" id="ARBA00023242"/>
    </source>
</evidence>
<gene>
    <name evidence="12" type="ORF">EC957_008818</name>
</gene>
<feature type="compositionally biased region" description="Basic residues" evidence="10">
    <location>
        <begin position="562"/>
        <end position="577"/>
    </location>
</feature>
<feature type="compositionally biased region" description="Basic and acidic residues" evidence="10">
    <location>
        <begin position="110"/>
        <end position="119"/>
    </location>
</feature>
<dbReference type="GO" id="GO:0003700">
    <property type="term" value="F:DNA-binding transcription factor activity"/>
    <property type="evidence" value="ECO:0007669"/>
    <property type="project" value="TreeGrafter"/>
</dbReference>
<dbReference type="GO" id="GO:0005634">
    <property type="term" value="C:nucleus"/>
    <property type="evidence" value="ECO:0007669"/>
    <property type="project" value="UniProtKB-SubCell"/>
</dbReference>
<feature type="compositionally biased region" description="Low complexity" evidence="10">
    <location>
        <begin position="69"/>
        <end position="102"/>
    </location>
</feature>
<keyword evidence="6" id="KW-0805">Transcription regulation</keyword>
<name>A0A9P6FBT9_9FUNG</name>
<dbReference type="EMBL" id="JAAAXW010000046">
    <property type="protein sequence ID" value="KAF9547138.1"/>
    <property type="molecule type" value="Genomic_DNA"/>
</dbReference>
<feature type="compositionally biased region" description="Low complexity" evidence="10">
    <location>
        <begin position="471"/>
        <end position="492"/>
    </location>
</feature>
<dbReference type="Pfam" id="PF00096">
    <property type="entry name" value="zf-C2H2"/>
    <property type="match status" value="3"/>
</dbReference>
<feature type="compositionally biased region" description="Gly residues" evidence="10">
    <location>
        <begin position="215"/>
        <end position="225"/>
    </location>
</feature>
<feature type="compositionally biased region" description="Gly residues" evidence="10">
    <location>
        <begin position="959"/>
        <end position="979"/>
    </location>
</feature>
<dbReference type="GO" id="GO:1990526">
    <property type="term" value="C:Ste12p-Dig1p-Dig2p complex"/>
    <property type="evidence" value="ECO:0007669"/>
    <property type="project" value="TreeGrafter"/>
</dbReference>
<dbReference type="PROSITE" id="PS50157">
    <property type="entry name" value="ZINC_FINGER_C2H2_2"/>
    <property type="match status" value="4"/>
</dbReference>
<evidence type="ECO:0000256" key="7">
    <source>
        <dbReference type="ARBA" id="ARBA00023163"/>
    </source>
</evidence>
<feature type="compositionally biased region" description="Basic and acidic residues" evidence="10">
    <location>
        <begin position="627"/>
        <end position="661"/>
    </location>
</feature>
<feature type="compositionally biased region" description="Basic and acidic residues" evidence="10">
    <location>
        <begin position="381"/>
        <end position="394"/>
    </location>
</feature>
<sequence length="1058" mass="114897">MPPQSGESRRTTGPASGLSSSYPASSSELRPREHTVEPRSQGYTHNNSQYPPTPVPYHAQPQYSNQPGSRSSWAGYSSSSREEQGSSFSLTSTTAAGTTAGAPYFRRSVHHDPQDDYHHSPQHGTYIPPPSSSSSAIGHQEYRTNNSSSNSLDELHHPYSSSNSNNYHQKGEGSFSDNHYQNCSGQDGYSADPYNDRERGEGYESGGAAAAANNGGEGGESAGDSGGKHRNNSVSSNASQSSSSSLSHYHPHMSGNKHPCKFPTCGWSFKRYEHLKRHMLVHTKERAFVCDYHGCEKSFSRSDNFSAHLRTHSKKSAAVAAAAAAGTTAAHIRRFERQQQQMTEAAATGGSGSGDRSMMIDPIRTNFPNSSTSALVSSGPSERRGVSGDGEADHAHHRHSIAGYPSYSGGSRSPLQMQNIYSHGLPTPVTNHGPNSATTKSVRNSYCGPSSATSDDPAPSEYDQQKQQPKSATSSSSVFSFRLPSEQQQQQQYHKRSSSFGMHPLDSPTTPTTTTSPTSLTPGATGTVDGIVPKFNTIKLDLKSVTNHPEDSPSSQRQYQNYHHHKQYQQQQQRRRFSSPEAKDDIELKRSGSVRLGSSSPYPYHHHQRHQQQHRYSSGSIHSGGFKSEEHDEDRLLSQRRESSPGLGREHEHDDERHYEESASSDTVTGYERPNPNPNGESPVLVPRGAHHPAGNDEMETVKYEQQASSAVDFPASISSHFTPVHSSGDNKPSSSRPGSPSVGDLQEGALKSSNGDERGLSSSSSNSSLVSADRRPSSSSAVHMSGSYQHLNGSVSPPRSNSESYSGSVAMDEDGNPLHPQHRHHPGYHHPQHHGGGFGDYDRAGGNPPSPRPHYGPSSSSLYYPPQHYGGPFSSSSMNGGGYSSHHHHQYSSYHSQQQPPYPMEESGSYHHGHPGHPSHHGHHNMPPIPPSSLSSHAQQQQQSLPPPLQAPQRAGTSGSGVGSGIGSSTMGGGGGRVRGMTSSAKNHCCPVSGCMKRFKRLEHLKRHTKTHTLERPFACLTAGCNKRFSRSDNLSQHIKTHQRQLMSKIHWKQRSM</sequence>
<feature type="compositionally biased region" description="Low complexity" evidence="10">
    <location>
        <begin position="933"/>
        <end position="945"/>
    </location>
</feature>
<feature type="compositionally biased region" description="Basic and acidic residues" evidence="10">
    <location>
        <begin position="581"/>
        <end position="590"/>
    </location>
</feature>
<evidence type="ECO:0000256" key="5">
    <source>
        <dbReference type="ARBA" id="ARBA00022833"/>
    </source>
</evidence>
<feature type="domain" description="C2H2-type" evidence="11">
    <location>
        <begin position="989"/>
        <end position="1018"/>
    </location>
</feature>
<evidence type="ECO:0000259" key="11">
    <source>
        <dbReference type="PROSITE" id="PS50157"/>
    </source>
</evidence>
<evidence type="ECO:0000256" key="6">
    <source>
        <dbReference type="ARBA" id="ARBA00023015"/>
    </source>
</evidence>
<evidence type="ECO:0000313" key="13">
    <source>
        <dbReference type="Proteomes" id="UP000723463"/>
    </source>
</evidence>
<keyword evidence="3" id="KW-0677">Repeat</keyword>
<evidence type="ECO:0000256" key="9">
    <source>
        <dbReference type="PROSITE-ProRule" id="PRU00042"/>
    </source>
</evidence>
<evidence type="ECO:0000313" key="12">
    <source>
        <dbReference type="EMBL" id="KAF9547138.1"/>
    </source>
</evidence>
<dbReference type="PANTHER" id="PTHR47427">
    <property type="entry name" value="PROTEIN STE12"/>
    <property type="match status" value="1"/>
</dbReference>
<protein>
    <recommendedName>
        <fullName evidence="11">C2H2-type domain-containing protein</fullName>
    </recommendedName>
</protein>
<evidence type="ECO:0000256" key="4">
    <source>
        <dbReference type="ARBA" id="ARBA00022771"/>
    </source>
</evidence>
<comment type="caution">
    <text evidence="12">The sequence shown here is derived from an EMBL/GenBank/DDBJ whole genome shotgun (WGS) entry which is preliminary data.</text>
</comment>
<feature type="domain" description="C2H2-type" evidence="11">
    <location>
        <begin position="258"/>
        <end position="287"/>
    </location>
</feature>
<dbReference type="PROSITE" id="PS00028">
    <property type="entry name" value="ZINC_FINGER_C2H2_1"/>
    <property type="match status" value="4"/>
</dbReference>
<feature type="compositionally biased region" description="Basic residues" evidence="10">
    <location>
        <begin position="821"/>
        <end position="834"/>
    </location>
</feature>
<keyword evidence="13" id="KW-1185">Reference proteome</keyword>
<evidence type="ECO:0000256" key="10">
    <source>
        <dbReference type="SAM" id="MobiDB-lite"/>
    </source>
</evidence>
<feature type="compositionally biased region" description="Basic residues" evidence="10">
    <location>
        <begin position="912"/>
        <end position="925"/>
    </location>
</feature>
<evidence type="ECO:0000256" key="3">
    <source>
        <dbReference type="ARBA" id="ARBA00022737"/>
    </source>
</evidence>
<evidence type="ECO:0000256" key="1">
    <source>
        <dbReference type="ARBA" id="ARBA00004123"/>
    </source>
</evidence>
<feature type="region of interest" description="Disordered" evidence="10">
    <location>
        <begin position="1"/>
        <end position="255"/>
    </location>
</feature>
<evidence type="ECO:0000256" key="2">
    <source>
        <dbReference type="ARBA" id="ARBA00022723"/>
    </source>
</evidence>
<feature type="compositionally biased region" description="Low complexity" evidence="10">
    <location>
        <begin position="733"/>
        <end position="742"/>
    </location>
</feature>
<feature type="compositionally biased region" description="Low complexity" evidence="10">
    <location>
        <begin position="507"/>
        <end position="527"/>
    </location>
</feature>
<feature type="compositionally biased region" description="Polar residues" evidence="10">
    <location>
        <begin position="41"/>
        <end position="50"/>
    </location>
</feature>
<dbReference type="Gene3D" id="3.30.160.60">
    <property type="entry name" value="Classic Zinc Finger"/>
    <property type="match status" value="4"/>
</dbReference>
<keyword evidence="4 9" id="KW-0863">Zinc-finger</keyword>
<dbReference type="InterPro" id="IPR036236">
    <property type="entry name" value="Znf_C2H2_sf"/>
</dbReference>
<dbReference type="FunFam" id="3.30.160.60:FF:000125">
    <property type="entry name" value="Putative zinc finger protein 143"/>
    <property type="match status" value="1"/>
</dbReference>
<organism evidence="12 13">
    <name type="scientific">Mortierella hygrophila</name>
    <dbReference type="NCBI Taxonomy" id="979708"/>
    <lineage>
        <taxon>Eukaryota</taxon>
        <taxon>Fungi</taxon>
        <taxon>Fungi incertae sedis</taxon>
        <taxon>Mucoromycota</taxon>
        <taxon>Mortierellomycotina</taxon>
        <taxon>Mortierellomycetes</taxon>
        <taxon>Mortierellales</taxon>
        <taxon>Mortierellaceae</taxon>
        <taxon>Mortierella</taxon>
    </lineage>
</organism>
<feature type="compositionally biased region" description="Basic residues" evidence="10">
    <location>
        <begin position="604"/>
        <end position="613"/>
    </location>
</feature>
<feature type="compositionally biased region" description="Polar residues" evidence="10">
    <location>
        <begin position="175"/>
        <end position="187"/>
    </location>
</feature>